<organism evidence="8 9">
    <name type="scientific">Popillia japonica</name>
    <name type="common">Japanese beetle</name>
    <dbReference type="NCBI Taxonomy" id="7064"/>
    <lineage>
        <taxon>Eukaryota</taxon>
        <taxon>Metazoa</taxon>
        <taxon>Ecdysozoa</taxon>
        <taxon>Arthropoda</taxon>
        <taxon>Hexapoda</taxon>
        <taxon>Insecta</taxon>
        <taxon>Pterygota</taxon>
        <taxon>Neoptera</taxon>
        <taxon>Endopterygota</taxon>
        <taxon>Coleoptera</taxon>
        <taxon>Polyphaga</taxon>
        <taxon>Scarabaeiformia</taxon>
        <taxon>Scarabaeidae</taxon>
        <taxon>Rutelinae</taxon>
        <taxon>Popillia</taxon>
    </lineage>
</organism>
<reference evidence="8 9" key="1">
    <citation type="journal article" date="2024" name="BMC Genomics">
        <title>De novo assembly and annotation of Popillia japonica's genome with initial clues to its potential as an invasive pest.</title>
        <authorList>
            <person name="Cucini C."/>
            <person name="Boschi S."/>
            <person name="Funari R."/>
            <person name="Cardaioli E."/>
            <person name="Iannotti N."/>
            <person name="Marturano G."/>
            <person name="Paoli F."/>
            <person name="Bruttini M."/>
            <person name="Carapelli A."/>
            <person name="Frati F."/>
            <person name="Nardi F."/>
        </authorList>
    </citation>
    <scope>NUCLEOTIDE SEQUENCE [LARGE SCALE GENOMIC DNA]</scope>
    <source>
        <strain evidence="8">DMR45628</strain>
    </source>
</reference>
<dbReference type="CDD" id="cd07061">
    <property type="entry name" value="HP_HAP_like"/>
    <property type="match status" value="1"/>
</dbReference>
<sequence length="334" mass="39005">MSNDTLVLLHTIFRHGERAPDKSHQYPNDPYINHDFAPYGSGQLTNVGKKSMYDLGEHMRNIYDDYLGDQYMPQYVNAYATDSSRTKASLQLFLASLYPPKGDNIWHENLNWQPIPYTVYESKDDNLLGNLVAKPEFLSSYAKNFEAGEGRKFFETHHEVLEYIRKHSGAKIKYTRDIWLMLGLLVTEKQFGLTLPEWTKAVFPDKMIELALLEYKMQTATKELMRFNIGRLVEKILKDTKAKIDKQSQCKIHVYSAHDFNVAHFLMYFGVMYPHFPNYAACAILEVHQIDNKYGFKLKYRPLKTAEFGYLTFPNGSQFLELEKFEKMVEKLLQ</sequence>
<dbReference type="PANTHER" id="PTHR11567">
    <property type="entry name" value="ACID PHOSPHATASE-RELATED"/>
    <property type="match status" value="1"/>
</dbReference>
<keyword evidence="7" id="KW-0325">Glycoprotein</keyword>
<comment type="catalytic activity">
    <reaction evidence="1">
        <text>a phosphate monoester + H2O = an alcohol + phosphate</text>
        <dbReference type="Rhea" id="RHEA:15017"/>
        <dbReference type="ChEBI" id="CHEBI:15377"/>
        <dbReference type="ChEBI" id="CHEBI:30879"/>
        <dbReference type="ChEBI" id="CHEBI:43474"/>
        <dbReference type="ChEBI" id="CHEBI:67140"/>
        <dbReference type="EC" id="3.1.3.2"/>
    </reaction>
</comment>
<proteinExistence type="inferred from homology"/>
<keyword evidence="6" id="KW-1015">Disulfide bond</keyword>
<evidence type="ECO:0000256" key="7">
    <source>
        <dbReference type="ARBA" id="ARBA00023180"/>
    </source>
</evidence>
<evidence type="ECO:0000256" key="4">
    <source>
        <dbReference type="ARBA" id="ARBA00022729"/>
    </source>
</evidence>
<dbReference type="InterPro" id="IPR000560">
    <property type="entry name" value="His_Pase_clade-2"/>
</dbReference>
<evidence type="ECO:0000313" key="9">
    <source>
        <dbReference type="Proteomes" id="UP001458880"/>
    </source>
</evidence>
<dbReference type="SUPFAM" id="SSF53254">
    <property type="entry name" value="Phosphoglycerate mutase-like"/>
    <property type="match status" value="1"/>
</dbReference>
<keyword evidence="4" id="KW-0732">Signal</keyword>
<dbReference type="Pfam" id="PF00328">
    <property type="entry name" value="His_Phos_2"/>
    <property type="match status" value="1"/>
</dbReference>
<dbReference type="GO" id="GO:0003993">
    <property type="term" value="F:acid phosphatase activity"/>
    <property type="evidence" value="ECO:0007669"/>
    <property type="project" value="UniProtKB-EC"/>
</dbReference>
<protein>
    <recommendedName>
        <fullName evidence="3">acid phosphatase</fullName>
        <ecNumber evidence="3">3.1.3.2</ecNumber>
    </recommendedName>
</protein>
<keyword evidence="5" id="KW-0378">Hydrolase</keyword>
<evidence type="ECO:0000256" key="1">
    <source>
        <dbReference type="ARBA" id="ARBA00000032"/>
    </source>
</evidence>
<dbReference type="Gene3D" id="3.40.50.1240">
    <property type="entry name" value="Phosphoglycerate mutase-like"/>
    <property type="match status" value="1"/>
</dbReference>
<dbReference type="InterPro" id="IPR029033">
    <property type="entry name" value="His_PPase_superfam"/>
</dbReference>
<keyword evidence="9" id="KW-1185">Reference proteome</keyword>
<comment type="caution">
    <text evidence="8">The sequence shown here is derived from an EMBL/GenBank/DDBJ whole genome shotgun (WGS) entry which is preliminary data.</text>
</comment>
<gene>
    <name evidence="8" type="ORF">QE152_g39307</name>
</gene>
<evidence type="ECO:0000256" key="6">
    <source>
        <dbReference type="ARBA" id="ARBA00023157"/>
    </source>
</evidence>
<evidence type="ECO:0000256" key="5">
    <source>
        <dbReference type="ARBA" id="ARBA00022801"/>
    </source>
</evidence>
<name>A0AAW1HUB9_POPJA</name>
<dbReference type="PANTHER" id="PTHR11567:SF211">
    <property type="entry name" value="PROSTATIC ACID PHOSPHATASE"/>
    <property type="match status" value="1"/>
</dbReference>
<dbReference type="EMBL" id="JASPKY010000925">
    <property type="protein sequence ID" value="KAK9680166.1"/>
    <property type="molecule type" value="Genomic_DNA"/>
</dbReference>
<dbReference type="Proteomes" id="UP001458880">
    <property type="component" value="Unassembled WGS sequence"/>
</dbReference>
<evidence type="ECO:0000313" key="8">
    <source>
        <dbReference type="EMBL" id="KAK9680166.1"/>
    </source>
</evidence>
<dbReference type="AlphaFoldDB" id="A0AAW1HUB9"/>
<evidence type="ECO:0000256" key="3">
    <source>
        <dbReference type="ARBA" id="ARBA00012646"/>
    </source>
</evidence>
<dbReference type="PROSITE" id="PS00616">
    <property type="entry name" value="HIS_ACID_PHOSPHAT_1"/>
    <property type="match status" value="1"/>
</dbReference>
<comment type="similarity">
    <text evidence="2">Belongs to the histidine acid phosphatase family.</text>
</comment>
<dbReference type="InterPro" id="IPR050645">
    <property type="entry name" value="Histidine_acid_phosphatase"/>
</dbReference>
<accession>A0AAW1HUB9</accession>
<dbReference type="InterPro" id="IPR033379">
    <property type="entry name" value="Acid_Pase_AS"/>
</dbReference>
<dbReference type="EC" id="3.1.3.2" evidence="3"/>
<evidence type="ECO:0000256" key="2">
    <source>
        <dbReference type="ARBA" id="ARBA00005375"/>
    </source>
</evidence>